<name>A0A9X2ADV2_9BACL</name>
<dbReference type="GO" id="GO:0003700">
    <property type="term" value="F:DNA-binding transcription factor activity"/>
    <property type="evidence" value="ECO:0007669"/>
    <property type="project" value="InterPro"/>
</dbReference>
<keyword evidence="1" id="KW-0805">Transcription regulation</keyword>
<gene>
    <name evidence="5" type="ORF">MM817_00731</name>
</gene>
<dbReference type="AlphaFoldDB" id="A0A9X2ADV2"/>
<dbReference type="InterPro" id="IPR036388">
    <property type="entry name" value="WH-like_DNA-bd_sf"/>
</dbReference>
<evidence type="ECO:0000256" key="1">
    <source>
        <dbReference type="ARBA" id="ARBA00023015"/>
    </source>
</evidence>
<dbReference type="NCBIfam" id="NF033788">
    <property type="entry name" value="HTH_metalloreg"/>
    <property type="match status" value="1"/>
</dbReference>
<dbReference type="SUPFAM" id="SSF46785">
    <property type="entry name" value="Winged helix' DNA-binding domain"/>
    <property type="match status" value="1"/>
</dbReference>
<evidence type="ECO:0000313" key="5">
    <source>
        <dbReference type="EMBL" id="MCI0182471.1"/>
    </source>
</evidence>
<keyword evidence="3" id="KW-0804">Transcription</keyword>
<dbReference type="EMBL" id="JALBUF010000001">
    <property type="protein sequence ID" value="MCI0182471.1"/>
    <property type="molecule type" value="Genomic_DNA"/>
</dbReference>
<dbReference type="RefSeq" id="WP_241712062.1">
    <property type="nucleotide sequence ID" value="NZ_JALBUF010000001.1"/>
</dbReference>
<protein>
    <recommendedName>
        <fullName evidence="4">HTH arsR-type domain-containing protein</fullName>
    </recommendedName>
</protein>
<evidence type="ECO:0000256" key="2">
    <source>
        <dbReference type="ARBA" id="ARBA00023125"/>
    </source>
</evidence>
<keyword evidence="2" id="KW-0238">DNA-binding</keyword>
<comment type="caution">
    <text evidence="5">The sequence shown here is derived from an EMBL/GenBank/DDBJ whole genome shotgun (WGS) entry which is preliminary data.</text>
</comment>
<dbReference type="InterPro" id="IPR001845">
    <property type="entry name" value="HTH_ArsR_DNA-bd_dom"/>
</dbReference>
<reference evidence="5" key="1">
    <citation type="submission" date="2022-03" db="EMBL/GenBank/DDBJ databases">
        <title>Draft Genome Sequence of Firmicute Strain S0AB, a Heterotrophic Iron/Sulfur-Oxidizing Extreme Acidophile.</title>
        <authorList>
            <person name="Vergara E."/>
            <person name="Pakostova E."/>
            <person name="Johnson D.B."/>
            <person name="Holmes D.S."/>
        </authorList>
    </citation>
    <scope>NUCLEOTIDE SEQUENCE</scope>
    <source>
        <strain evidence="5">S0AB</strain>
    </source>
</reference>
<organism evidence="5 6">
    <name type="scientific">Sulfoacidibacillus ferrooxidans</name>
    <dbReference type="NCBI Taxonomy" id="2005001"/>
    <lineage>
        <taxon>Bacteria</taxon>
        <taxon>Bacillati</taxon>
        <taxon>Bacillota</taxon>
        <taxon>Bacilli</taxon>
        <taxon>Bacillales</taxon>
        <taxon>Alicyclobacillaceae</taxon>
        <taxon>Sulfoacidibacillus</taxon>
    </lineage>
</organism>
<dbReference type="Gene3D" id="1.10.10.10">
    <property type="entry name" value="Winged helix-like DNA-binding domain superfamily/Winged helix DNA-binding domain"/>
    <property type="match status" value="1"/>
</dbReference>
<evidence type="ECO:0000259" key="4">
    <source>
        <dbReference type="PROSITE" id="PS50987"/>
    </source>
</evidence>
<dbReference type="Proteomes" id="UP001139263">
    <property type="component" value="Unassembled WGS sequence"/>
</dbReference>
<dbReference type="PROSITE" id="PS50987">
    <property type="entry name" value="HTH_ARSR_2"/>
    <property type="match status" value="1"/>
</dbReference>
<dbReference type="InterPro" id="IPR036390">
    <property type="entry name" value="WH_DNA-bd_sf"/>
</dbReference>
<dbReference type="PRINTS" id="PR00778">
    <property type="entry name" value="HTHARSR"/>
</dbReference>
<dbReference type="InterPro" id="IPR051011">
    <property type="entry name" value="Metal_resp_trans_reg"/>
</dbReference>
<dbReference type="PANTHER" id="PTHR43132:SF2">
    <property type="entry name" value="ARSENICAL RESISTANCE OPERON REPRESSOR ARSR-RELATED"/>
    <property type="match status" value="1"/>
</dbReference>
<accession>A0A9X2ADV2</accession>
<proteinExistence type="predicted"/>
<dbReference type="GO" id="GO:0003677">
    <property type="term" value="F:DNA binding"/>
    <property type="evidence" value="ECO:0007669"/>
    <property type="project" value="UniProtKB-KW"/>
</dbReference>
<feature type="domain" description="HTH arsR-type" evidence="4">
    <location>
        <begin position="36"/>
        <end position="129"/>
    </location>
</feature>
<keyword evidence="6" id="KW-1185">Reference proteome</keyword>
<sequence length="129" mass="14600">MMTSKENDISQSFCPVLGEEMSLLVQEAQETYLSSHDTSDLHRLALMYKALGDETRLKIIALLLIRDLCLCELVDGLDVPTSTMNHHLQVLVKGGVIQGRREGKFTIYQCQRDILSYLPFSGQIQKIDK</sequence>
<dbReference type="InterPro" id="IPR011991">
    <property type="entry name" value="ArsR-like_HTH"/>
</dbReference>
<dbReference type="PANTHER" id="PTHR43132">
    <property type="entry name" value="ARSENICAL RESISTANCE OPERON REPRESSOR ARSR-RELATED"/>
    <property type="match status" value="1"/>
</dbReference>
<dbReference type="Pfam" id="PF01022">
    <property type="entry name" value="HTH_5"/>
    <property type="match status" value="1"/>
</dbReference>
<dbReference type="SMART" id="SM00418">
    <property type="entry name" value="HTH_ARSR"/>
    <property type="match status" value="1"/>
</dbReference>
<evidence type="ECO:0000313" key="6">
    <source>
        <dbReference type="Proteomes" id="UP001139263"/>
    </source>
</evidence>
<dbReference type="CDD" id="cd00090">
    <property type="entry name" value="HTH_ARSR"/>
    <property type="match status" value="1"/>
</dbReference>
<evidence type="ECO:0000256" key="3">
    <source>
        <dbReference type="ARBA" id="ARBA00023163"/>
    </source>
</evidence>